<dbReference type="PROSITE" id="PS00214">
    <property type="entry name" value="FABP"/>
    <property type="match status" value="1"/>
</dbReference>
<comment type="similarity">
    <text evidence="1">Belongs to the calycin superfamily. Fatty-acid binding protein (FABP) family.</text>
</comment>
<evidence type="ECO:0000256" key="2">
    <source>
        <dbReference type="ARBA" id="ARBA00023121"/>
    </source>
</evidence>
<dbReference type="Proteomes" id="UP000887540">
    <property type="component" value="Unplaced"/>
</dbReference>
<dbReference type="WBParaSite" id="ACRNAN_Path_1569.g6103.t1">
    <property type="protein sequence ID" value="ACRNAN_Path_1569.g6103.t1"/>
    <property type="gene ID" value="ACRNAN_Path_1569.g6103"/>
</dbReference>
<dbReference type="GO" id="GO:0008289">
    <property type="term" value="F:lipid binding"/>
    <property type="evidence" value="ECO:0007669"/>
    <property type="project" value="UniProtKB-KW"/>
</dbReference>
<evidence type="ECO:0000256" key="1">
    <source>
        <dbReference type="ARBA" id="ARBA00008390"/>
    </source>
</evidence>
<proteinExistence type="inferred from homology"/>
<keyword evidence="2" id="KW-0446">Lipid-binding</keyword>
<dbReference type="SUPFAM" id="SSF50814">
    <property type="entry name" value="Lipocalins"/>
    <property type="match status" value="1"/>
</dbReference>
<evidence type="ECO:0000313" key="4">
    <source>
        <dbReference type="Proteomes" id="UP000887540"/>
    </source>
</evidence>
<dbReference type="PANTHER" id="PTHR11955">
    <property type="entry name" value="FATTY ACID BINDING PROTEIN"/>
    <property type="match status" value="1"/>
</dbReference>
<organism evidence="4 5">
    <name type="scientific">Acrobeloides nanus</name>
    <dbReference type="NCBI Taxonomy" id="290746"/>
    <lineage>
        <taxon>Eukaryota</taxon>
        <taxon>Metazoa</taxon>
        <taxon>Ecdysozoa</taxon>
        <taxon>Nematoda</taxon>
        <taxon>Chromadorea</taxon>
        <taxon>Rhabditida</taxon>
        <taxon>Tylenchina</taxon>
        <taxon>Cephalobomorpha</taxon>
        <taxon>Cephaloboidea</taxon>
        <taxon>Cephalobidae</taxon>
        <taxon>Acrobeloides</taxon>
    </lineage>
</organism>
<dbReference type="PRINTS" id="PR00178">
    <property type="entry name" value="FATTYACIDBP"/>
</dbReference>
<evidence type="ECO:0000313" key="5">
    <source>
        <dbReference type="WBParaSite" id="ACRNAN_Path_1569.g6103.t1"/>
    </source>
</evidence>
<name>A0A914C2D1_9BILA</name>
<keyword evidence="4" id="KW-1185">Reference proteome</keyword>
<dbReference type="Gene3D" id="2.40.128.20">
    <property type="match status" value="1"/>
</dbReference>
<evidence type="ECO:0000259" key="3">
    <source>
        <dbReference type="PROSITE" id="PS00214"/>
    </source>
</evidence>
<dbReference type="InterPro" id="IPR031259">
    <property type="entry name" value="ILBP"/>
</dbReference>
<dbReference type="CDD" id="cd00742">
    <property type="entry name" value="FABP"/>
    <property type="match status" value="1"/>
</dbReference>
<sequence>MTEKLVGKWVLKESVNFDNYLKQVGIGMVLRQLVKVIYPTLEISVDENHWKMTTSTTFKTEIVEFDLGVEHEEDFPDGRKFKTISQFENGRFVETKKDVNPKGKTIQVETYVEENKLIIELNCEGVVCKRIFERTT</sequence>
<feature type="domain" description="Cytosolic fatty-acid binding proteins" evidence="3">
    <location>
        <begin position="7"/>
        <end position="24"/>
    </location>
</feature>
<dbReference type="InterPro" id="IPR012674">
    <property type="entry name" value="Calycin"/>
</dbReference>
<protein>
    <submittedName>
        <fullName evidence="5">Cytosolic fatty-acid binding proteins domain-containing protein</fullName>
    </submittedName>
</protein>
<dbReference type="AlphaFoldDB" id="A0A914C2D1"/>
<dbReference type="InterPro" id="IPR000463">
    <property type="entry name" value="Fatty_acid-bd"/>
</dbReference>
<accession>A0A914C2D1</accession>
<reference evidence="5" key="1">
    <citation type="submission" date="2022-11" db="UniProtKB">
        <authorList>
            <consortium name="WormBaseParasite"/>
        </authorList>
    </citation>
    <scope>IDENTIFICATION</scope>
</reference>